<feature type="compositionally biased region" description="Polar residues" evidence="1">
    <location>
        <begin position="542"/>
        <end position="562"/>
    </location>
</feature>
<feature type="region of interest" description="Disordered" evidence="1">
    <location>
        <begin position="451"/>
        <end position="562"/>
    </location>
</feature>
<dbReference type="Proteomes" id="UP000316714">
    <property type="component" value="Unassembled WGS sequence"/>
</dbReference>
<feature type="compositionally biased region" description="Basic and acidic residues" evidence="1">
    <location>
        <begin position="451"/>
        <end position="471"/>
    </location>
</feature>
<evidence type="ECO:0008006" key="4">
    <source>
        <dbReference type="Google" id="ProtNLM"/>
    </source>
</evidence>
<dbReference type="AlphaFoldDB" id="A0A5C5VFQ7"/>
<evidence type="ECO:0000313" key="3">
    <source>
        <dbReference type="Proteomes" id="UP000316714"/>
    </source>
</evidence>
<dbReference type="SUPFAM" id="SSF48452">
    <property type="entry name" value="TPR-like"/>
    <property type="match status" value="1"/>
</dbReference>
<feature type="region of interest" description="Disordered" evidence="1">
    <location>
        <begin position="160"/>
        <end position="196"/>
    </location>
</feature>
<keyword evidence="3" id="KW-1185">Reference proteome</keyword>
<name>A0A5C5VFQ7_9BACT</name>
<evidence type="ECO:0000313" key="2">
    <source>
        <dbReference type="EMBL" id="TWT36730.1"/>
    </source>
</evidence>
<accession>A0A5C5VFQ7</accession>
<reference evidence="2 3" key="1">
    <citation type="submission" date="2019-02" db="EMBL/GenBank/DDBJ databases">
        <title>Deep-cultivation of Planctomycetes and their phenomic and genomic characterization uncovers novel biology.</title>
        <authorList>
            <person name="Wiegand S."/>
            <person name="Jogler M."/>
            <person name="Boedeker C."/>
            <person name="Pinto D."/>
            <person name="Vollmers J."/>
            <person name="Rivas-Marin E."/>
            <person name="Kohn T."/>
            <person name="Peeters S.H."/>
            <person name="Heuer A."/>
            <person name="Rast P."/>
            <person name="Oberbeckmann S."/>
            <person name="Bunk B."/>
            <person name="Jeske O."/>
            <person name="Meyerdierks A."/>
            <person name="Storesund J.E."/>
            <person name="Kallscheuer N."/>
            <person name="Luecker S."/>
            <person name="Lage O.M."/>
            <person name="Pohl T."/>
            <person name="Merkel B.J."/>
            <person name="Hornburger P."/>
            <person name="Mueller R.-W."/>
            <person name="Bruemmer F."/>
            <person name="Labrenz M."/>
            <person name="Spormann A.M."/>
            <person name="Op Den Camp H."/>
            <person name="Overmann J."/>
            <person name="Amann R."/>
            <person name="Jetten M.S.M."/>
            <person name="Mascher T."/>
            <person name="Medema M.H."/>
            <person name="Devos D.P."/>
            <person name="Kaster A.-K."/>
            <person name="Ovreas L."/>
            <person name="Rohde M."/>
            <person name="Galperin M.Y."/>
            <person name="Jogler C."/>
        </authorList>
    </citation>
    <scope>NUCLEOTIDE SEQUENCE [LARGE SCALE GENOMIC DNA]</scope>
    <source>
        <strain evidence="2 3">KOR34</strain>
    </source>
</reference>
<feature type="region of interest" description="Disordered" evidence="1">
    <location>
        <begin position="1"/>
        <end position="25"/>
    </location>
</feature>
<proteinExistence type="predicted"/>
<protein>
    <recommendedName>
        <fullName evidence="4">Tetratricopeptide repeat protein</fullName>
    </recommendedName>
</protein>
<feature type="compositionally biased region" description="Pro residues" evidence="1">
    <location>
        <begin position="488"/>
        <end position="498"/>
    </location>
</feature>
<dbReference type="InterPro" id="IPR011990">
    <property type="entry name" value="TPR-like_helical_dom_sf"/>
</dbReference>
<evidence type="ECO:0000256" key="1">
    <source>
        <dbReference type="SAM" id="MobiDB-lite"/>
    </source>
</evidence>
<organism evidence="2 3">
    <name type="scientific">Posidoniimonas corsicana</name>
    <dbReference type="NCBI Taxonomy" id="1938618"/>
    <lineage>
        <taxon>Bacteria</taxon>
        <taxon>Pseudomonadati</taxon>
        <taxon>Planctomycetota</taxon>
        <taxon>Planctomycetia</taxon>
        <taxon>Pirellulales</taxon>
        <taxon>Lacipirellulaceae</taxon>
        <taxon>Posidoniimonas</taxon>
    </lineage>
</organism>
<feature type="compositionally biased region" description="Low complexity" evidence="1">
    <location>
        <begin position="160"/>
        <end position="174"/>
    </location>
</feature>
<dbReference type="EMBL" id="SIHJ01000001">
    <property type="protein sequence ID" value="TWT36730.1"/>
    <property type="molecule type" value="Genomic_DNA"/>
</dbReference>
<comment type="caution">
    <text evidence="2">The sequence shown here is derived from an EMBL/GenBank/DDBJ whole genome shotgun (WGS) entry which is preliminary data.</text>
</comment>
<gene>
    <name evidence="2" type="ORF">KOR34_16700</name>
</gene>
<sequence length="562" mass="59207">MATPPARTPQIERKEGMNAGPTQRQPSNFVLCATALLCGSTLLWAYRDRASRLAAESYAPPRTTQSALPELKLSPSWIDAVDPPAAPPAGPLLIPAPPASDAEEAPAAVVDAAPWLPAADELNADRSSDEELEVLVPTPTRLDPRDLFTEEQSVLVAPPAPAAQPAAPSVASAPTPKPVTARPAPPAAEITPIGPSDEDAYYEDDAAALVASTPHDELLTYTPAATEISQRVIGEVQTAFALGRHGALYAARGRFIEVIRVIALAKDAEQSTDRYSRALDEGLTALAEAQDFLPGGVVSKELSVAEVAASHRTPMLRGKPRSTWALPQEAAAMYYRYAEQKLATAVAGEQAGSMALYGLGKTHDRLAAVENSSAERQISLAMHRAAITAHHGNHLASNELGVGLARVGRYEKAAAELQKSINQGGGSTVYHNLAHVQHKLGQPRLAAESARQAERIASRERAAGEFSRQRGVEWVAPDELARQSSPAGAPPQPQPQSPPTIAAAPAPPEPDRGGPLSGVTRFAKRILVGEPAPAAAPAISQPMDTLQSNRTASPARSQTTIR</sequence>
<dbReference type="Gene3D" id="1.25.40.10">
    <property type="entry name" value="Tetratricopeptide repeat domain"/>
    <property type="match status" value="1"/>
</dbReference>